<reference evidence="2" key="1">
    <citation type="submission" date="2016-10" db="EMBL/GenBank/DDBJ databases">
        <authorList>
            <person name="Varghese N."/>
            <person name="Submissions S."/>
        </authorList>
    </citation>
    <scope>NUCLEOTIDE SEQUENCE [LARGE SCALE GENOMIC DNA]</scope>
    <source>
        <strain evidence="2">IBRC-M 10043</strain>
    </source>
</reference>
<organism evidence="1 2">
    <name type="scientific">Halorientalis persicus</name>
    <dbReference type="NCBI Taxonomy" id="1367881"/>
    <lineage>
        <taxon>Archaea</taxon>
        <taxon>Methanobacteriati</taxon>
        <taxon>Methanobacteriota</taxon>
        <taxon>Stenosarchaea group</taxon>
        <taxon>Halobacteria</taxon>
        <taxon>Halobacteriales</taxon>
        <taxon>Haloarculaceae</taxon>
        <taxon>Halorientalis</taxon>
    </lineage>
</organism>
<keyword evidence="2" id="KW-1185">Reference proteome</keyword>
<sequence>MAETDVEVDTGANRLYIRLAGHMEDDEAEAAAGEVEAGVDELDPGFDIVNDLREFKPTSGEAVTYVEEAKTYAAEAGCAAVVRIEPESPTGKMQFERAEGEDYDIAVAESVEAAERLLDQRAES</sequence>
<dbReference type="Proteomes" id="UP000198775">
    <property type="component" value="Unassembled WGS sequence"/>
</dbReference>
<name>A0A1H8D1Y3_9EURY</name>
<dbReference type="OrthoDB" id="239563at2157"/>
<dbReference type="EMBL" id="FOCX01000001">
    <property type="protein sequence ID" value="SEN00598.1"/>
    <property type="molecule type" value="Genomic_DNA"/>
</dbReference>
<accession>A0A1H8D1Y3</accession>
<proteinExistence type="predicted"/>
<protein>
    <submittedName>
        <fullName evidence="1">Uncharacterized protein</fullName>
    </submittedName>
</protein>
<evidence type="ECO:0000313" key="1">
    <source>
        <dbReference type="EMBL" id="SEN00598.1"/>
    </source>
</evidence>
<dbReference type="RefSeq" id="WP_092656579.1">
    <property type="nucleotide sequence ID" value="NZ_FOCX01000001.1"/>
</dbReference>
<gene>
    <name evidence="1" type="ORF">SAMN05216388_1001134</name>
</gene>
<dbReference type="AlphaFoldDB" id="A0A1H8D1Y3"/>
<evidence type="ECO:0000313" key="2">
    <source>
        <dbReference type="Proteomes" id="UP000198775"/>
    </source>
</evidence>